<keyword evidence="5 6" id="KW-0472">Membrane</keyword>
<evidence type="ECO:0000259" key="7">
    <source>
        <dbReference type="Pfam" id="PF05425"/>
    </source>
</evidence>
<name>A0A6I6L3C5_9SPHN</name>
<dbReference type="Proteomes" id="UP000428803">
    <property type="component" value="Chromosome"/>
</dbReference>
<dbReference type="InterPro" id="IPR032694">
    <property type="entry name" value="CopC/D"/>
</dbReference>
<feature type="transmembrane region" description="Helical" evidence="6">
    <location>
        <begin position="12"/>
        <end position="30"/>
    </location>
</feature>
<evidence type="ECO:0000256" key="6">
    <source>
        <dbReference type="SAM" id="Phobius"/>
    </source>
</evidence>
<organism evidence="8 9">
    <name type="scientific">Sphingorhabdus lacus</name>
    <dbReference type="NCBI Taxonomy" id="392610"/>
    <lineage>
        <taxon>Bacteria</taxon>
        <taxon>Pseudomonadati</taxon>
        <taxon>Pseudomonadota</taxon>
        <taxon>Alphaproteobacteria</taxon>
        <taxon>Sphingomonadales</taxon>
        <taxon>Sphingomonadaceae</taxon>
        <taxon>Sphingorhabdus</taxon>
    </lineage>
</organism>
<keyword evidence="4 6" id="KW-1133">Transmembrane helix</keyword>
<dbReference type="InterPro" id="IPR047689">
    <property type="entry name" value="CopD"/>
</dbReference>
<dbReference type="NCBIfam" id="NF033808">
    <property type="entry name" value="copper_CopD"/>
    <property type="match status" value="1"/>
</dbReference>
<proteinExistence type="predicted"/>
<dbReference type="KEGG" id="slaa:EUU25_06270"/>
<feature type="domain" description="Copper resistance protein D" evidence="7">
    <location>
        <begin position="195"/>
        <end position="302"/>
    </location>
</feature>
<reference evidence="9" key="1">
    <citation type="submission" date="2019-01" db="EMBL/GenBank/DDBJ databases">
        <title>Sphingorhabdus lacus sp.nov., isolated from an oligotrophic freshwater lake.</title>
        <authorList>
            <person name="Park M."/>
        </authorList>
    </citation>
    <scope>NUCLEOTIDE SEQUENCE [LARGE SCALE GENOMIC DNA]</scope>
    <source>
        <strain evidence="9">IMCC1753</strain>
    </source>
</reference>
<feature type="transmembrane region" description="Helical" evidence="6">
    <location>
        <begin position="200"/>
        <end position="223"/>
    </location>
</feature>
<evidence type="ECO:0000313" key="8">
    <source>
        <dbReference type="EMBL" id="QGY80255.1"/>
    </source>
</evidence>
<comment type="subcellular location">
    <subcellularLocation>
        <location evidence="1">Cell membrane</location>
        <topology evidence="1">Multi-pass membrane protein</topology>
    </subcellularLocation>
</comment>
<dbReference type="OrthoDB" id="6053803at2"/>
<evidence type="ECO:0000256" key="2">
    <source>
        <dbReference type="ARBA" id="ARBA00022475"/>
    </source>
</evidence>
<accession>A0A6I6L3C5</accession>
<dbReference type="GO" id="GO:0005886">
    <property type="term" value="C:plasma membrane"/>
    <property type="evidence" value="ECO:0007669"/>
    <property type="project" value="UniProtKB-SubCell"/>
</dbReference>
<dbReference type="EMBL" id="CP035733">
    <property type="protein sequence ID" value="QGY80255.1"/>
    <property type="molecule type" value="Genomic_DNA"/>
</dbReference>
<dbReference type="Pfam" id="PF05425">
    <property type="entry name" value="CopD"/>
    <property type="match status" value="1"/>
</dbReference>
<dbReference type="AlphaFoldDB" id="A0A6I6L3C5"/>
<dbReference type="InterPro" id="IPR008457">
    <property type="entry name" value="Cu-R_CopD_dom"/>
</dbReference>
<feature type="transmembrane region" description="Helical" evidence="6">
    <location>
        <begin position="158"/>
        <end position="180"/>
    </location>
</feature>
<evidence type="ECO:0000256" key="5">
    <source>
        <dbReference type="ARBA" id="ARBA00023136"/>
    </source>
</evidence>
<dbReference type="PANTHER" id="PTHR34820">
    <property type="entry name" value="INNER MEMBRANE PROTEIN YEBZ"/>
    <property type="match status" value="1"/>
</dbReference>
<protein>
    <submittedName>
        <fullName evidence="8">Copper resistance D family protein</fullName>
    </submittedName>
</protein>
<feature type="transmembrane region" description="Helical" evidence="6">
    <location>
        <begin position="285"/>
        <end position="304"/>
    </location>
</feature>
<evidence type="ECO:0000256" key="3">
    <source>
        <dbReference type="ARBA" id="ARBA00022692"/>
    </source>
</evidence>
<keyword evidence="3 6" id="KW-0812">Transmembrane</keyword>
<dbReference type="PANTHER" id="PTHR34820:SF4">
    <property type="entry name" value="INNER MEMBRANE PROTEIN YEBZ"/>
    <property type="match status" value="1"/>
</dbReference>
<dbReference type="GO" id="GO:0006825">
    <property type="term" value="P:copper ion transport"/>
    <property type="evidence" value="ECO:0007669"/>
    <property type="project" value="InterPro"/>
</dbReference>
<keyword evidence="2" id="KW-1003">Cell membrane</keyword>
<sequence length="314" mass="33087">MDTDWGMIAIRLGLYLSLMLLVGLAAFPLYALREGERRDGVMLATKKTLVFWSGASILLSLLGFLALVAQMMGSSIADIDWQTSRSIIIETPIGAAWVVRMVALIACLLAAILIKRSDETRLATVLGTSAVALATLVWTGHAGATEGMVGGIHKASDMLHMIAAAIWLGGIAAFLAMLRIPDDGLWGDRLTVSHRALDSFARNGTICVAVIIVTGLINSQILVGISNITVLVDSLYGWLLILKLLLVGMMMLLGAQNRWRLTPGLGQALADGDTAKAVSALRASLLIEAAAGVVVLSAVAWLGTLEPTASAAMS</sequence>
<evidence type="ECO:0000313" key="9">
    <source>
        <dbReference type="Proteomes" id="UP000428803"/>
    </source>
</evidence>
<feature type="transmembrane region" description="Helical" evidence="6">
    <location>
        <begin position="235"/>
        <end position="255"/>
    </location>
</feature>
<feature type="transmembrane region" description="Helical" evidence="6">
    <location>
        <begin position="121"/>
        <end position="138"/>
    </location>
</feature>
<feature type="transmembrane region" description="Helical" evidence="6">
    <location>
        <begin position="93"/>
        <end position="114"/>
    </location>
</feature>
<evidence type="ECO:0000256" key="4">
    <source>
        <dbReference type="ARBA" id="ARBA00022989"/>
    </source>
</evidence>
<dbReference type="RefSeq" id="WP_158899295.1">
    <property type="nucleotide sequence ID" value="NZ_CP035733.1"/>
</dbReference>
<keyword evidence="9" id="KW-1185">Reference proteome</keyword>
<feature type="transmembrane region" description="Helical" evidence="6">
    <location>
        <begin position="50"/>
        <end position="73"/>
    </location>
</feature>
<evidence type="ECO:0000256" key="1">
    <source>
        <dbReference type="ARBA" id="ARBA00004651"/>
    </source>
</evidence>
<gene>
    <name evidence="8" type="ORF">EUU25_06270</name>
</gene>